<dbReference type="AlphaFoldDB" id="A0A8K0C7Y7"/>
<organism evidence="1 2">
    <name type="scientific">Ignelater luminosus</name>
    <name type="common">Cucubano</name>
    <name type="synonym">Pyrophorus luminosus</name>
    <dbReference type="NCBI Taxonomy" id="2038154"/>
    <lineage>
        <taxon>Eukaryota</taxon>
        <taxon>Metazoa</taxon>
        <taxon>Ecdysozoa</taxon>
        <taxon>Arthropoda</taxon>
        <taxon>Hexapoda</taxon>
        <taxon>Insecta</taxon>
        <taxon>Pterygota</taxon>
        <taxon>Neoptera</taxon>
        <taxon>Endopterygota</taxon>
        <taxon>Coleoptera</taxon>
        <taxon>Polyphaga</taxon>
        <taxon>Elateriformia</taxon>
        <taxon>Elateroidea</taxon>
        <taxon>Elateridae</taxon>
        <taxon>Agrypninae</taxon>
        <taxon>Pyrophorini</taxon>
        <taxon>Ignelater</taxon>
    </lineage>
</organism>
<protein>
    <submittedName>
        <fullName evidence="1">Uncharacterized protein</fullName>
    </submittedName>
</protein>
<dbReference type="PANTHER" id="PTHR46409:SF1">
    <property type="entry name" value="HTH PSQ-TYPE DOMAIN-CONTAINING PROTEIN"/>
    <property type="match status" value="1"/>
</dbReference>
<dbReference type="Proteomes" id="UP000801492">
    <property type="component" value="Unassembled WGS sequence"/>
</dbReference>
<keyword evidence="2" id="KW-1185">Reference proteome</keyword>
<reference evidence="1" key="1">
    <citation type="submission" date="2019-08" db="EMBL/GenBank/DDBJ databases">
        <title>The genome of the North American firefly Photinus pyralis.</title>
        <authorList>
            <consortium name="Photinus pyralis genome working group"/>
            <person name="Fallon T.R."/>
            <person name="Sander Lower S.E."/>
            <person name="Weng J.-K."/>
        </authorList>
    </citation>
    <scope>NUCLEOTIDE SEQUENCE</scope>
    <source>
        <strain evidence="1">TRF0915ILg1</strain>
        <tissue evidence="1">Whole body</tissue>
    </source>
</reference>
<gene>
    <name evidence="1" type="ORF">ILUMI_25678</name>
</gene>
<evidence type="ECO:0000313" key="1">
    <source>
        <dbReference type="EMBL" id="KAF2880491.1"/>
    </source>
</evidence>
<evidence type="ECO:0000313" key="2">
    <source>
        <dbReference type="Proteomes" id="UP000801492"/>
    </source>
</evidence>
<dbReference type="PANTHER" id="PTHR46409">
    <property type="entry name" value="HTH PSQ-TYPE DOMAIN-CONTAINING PROTEIN"/>
    <property type="match status" value="1"/>
</dbReference>
<accession>A0A8K0C7Y7</accession>
<sequence length="89" mass="10213">MFAVKDLSSDQRYLYDNTSAVISGDLESEGNDEVLFLQLPCHTQAVKRGVKTVTEASLQLCDKKSREAFIKTKIHSRKRMLKFESNIRF</sequence>
<dbReference type="OrthoDB" id="6771835at2759"/>
<proteinExistence type="predicted"/>
<name>A0A8K0C7Y7_IGNLU</name>
<dbReference type="EMBL" id="VTPC01090964">
    <property type="protein sequence ID" value="KAF2880491.1"/>
    <property type="molecule type" value="Genomic_DNA"/>
</dbReference>
<comment type="caution">
    <text evidence="1">The sequence shown here is derived from an EMBL/GenBank/DDBJ whole genome shotgun (WGS) entry which is preliminary data.</text>
</comment>